<dbReference type="RefSeq" id="WP_234861662.1">
    <property type="nucleotide sequence ID" value="NZ_JAKEVZ010000008.1"/>
</dbReference>
<organism evidence="6 7">
    <name type="scientific">Mariniradius sediminis</name>
    <dbReference type="NCBI Taxonomy" id="2909237"/>
    <lineage>
        <taxon>Bacteria</taxon>
        <taxon>Pseudomonadati</taxon>
        <taxon>Bacteroidota</taxon>
        <taxon>Cytophagia</taxon>
        <taxon>Cytophagales</taxon>
        <taxon>Cyclobacteriaceae</taxon>
        <taxon>Mariniradius</taxon>
    </lineage>
</organism>
<accession>A0ABS9BXX0</accession>
<name>A0ABS9BXX0_9BACT</name>
<evidence type="ECO:0000313" key="7">
    <source>
        <dbReference type="Proteomes" id="UP001201449"/>
    </source>
</evidence>
<keyword evidence="5" id="KW-0378">Hydrolase</keyword>
<protein>
    <submittedName>
        <fullName evidence="6">DUF86 domain-containing protein</fullName>
    </submittedName>
</protein>
<dbReference type="Proteomes" id="UP001201449">
    <property type="component" value="Unassembled WGS sequence"/>
</dbReference>
<dbReference type="EMBL" id="JAKEVZ010000008">
    <property type="protein sequence ID" value="MCF1751703.1"/>
    <property type="molecule type" value="Genomic_DNA"/>
</dbReference>
<evidence type="ECO:0000256" key="4">
    <source>
        <dbReference type="ARBA" id="ARBA00022741"/>
    </source>
</evidence>
<dbReference type="PANTHER" id="PTHR34139">
    <property type="entry name" value="UPF0331 PROTEIN MJ0127"/>
    <property type="match status" value="1"/>
</dbReference>
<dbReference type="PANTHER" id="PTHR34139:SF1">
    <property type="entry name" value="RNASE MJ1380-RELATED"/>
    <property type="match status" value="1"/>
</dbReference>
<evidence type="ECO:0000313" key="6">
    <source>
        <dbReference type="EMBL" id="MCF1751703.1"/>
    </source>
</evidence>
<sequence>MDKKIEKWLYDVQFAIAEINGFLSEENVTSAQEYRDKLMLKRAIERNLEIIGEAVNRILKRDAEFLGYLPEAVSIIGLRNQIIHAYDGISDEMIWSILSYHLPKPEIQLKKLIGK</sequence>
<keyword evidence="1" id="KW-0597">Phosphoprotein</keyword>
<dbReference type="Pfam" id="PF01934">
    <property type="entry name" value="HepT-like"/>
    <property type="match status" value="1"/>
</dbReference>
<keyword evidence="3" id="KW-0540">Nuclease</keyword>
<dbReference type="InterPro" id="IPR008201">
    <property type="entry name" value="HepT-like"/>
</dbReference>
<dbReference type="InterPro" id="IPR051813">
    <property type="entry name" value="HepT_RNase_toxin"/>
</dbReference>
<evidence type="ECO:0000256" key="2">
    <source>
        <dbReference type="ARBA" id="ARBA00022649"/>
    </source>
</evidence>
<evidence type="ECO:0000256" key="3">
    <source>
        <dbReference type="ARBA" id="ARBA00022722"/>
    </source>
</evidence>
<gene>
    <name evidence="6" type="ORF">L0U89_11540</name>
</gene>
<proteinExistence type="predicted"/>
<evidence type="ECO:0000256" key="1">
    <source>
        <dbReference type="ARBA" id="ARBA00022553"/>
    </source>
</evidence>
<comment type="caution">
    <text evidence="6">The sequence shown here is derived from an EMBL/GenBank/DDBJ whole genome shotgun (WGS) entry which is preliminary data.</text>
</comment>
<keyword evidence="2" id="KW-1277">Toxin-antitoxin system</keyword>
<keyword evidence="4" id="KW-0547">Nucleotide-binding</keyword>
<evidence type="ECO:0000256" key="5">
    <source>
        <dbReference type="ARBA" id="ARBA00022801"/>
    </source>
</evidence>
<keyword evidence="7" id="KW-1185">Reference proteome</keyword>
<reference evidence="6 7" key="1">
    <citation type="submission" date="2022-01" db="EMBL/GenBank/DDBJ databases">
        <title>Mariniradius saccharolyticus sp. nov., isolated from sediment of a river.</title>
        <authorList>
            <person name="Liu H."/>
        </authorList>
    </citation>
    <scope>NUCLEOTIDE SEQUENCE [LARGE SCALE GENOMIC DNA]</scope>
    <source>
        <strain evidence="6 7">RY-2</strain>
    </source>
</reference>